<accession>A0ACB0E7S5</accession>
<dbReference type="EMBL" id="OX596101">
    <property type="protein sequence ID" value="CAI9696685.1"/>
    <property type="molecule type" value="Genomic_DNA"/>
</dbReference>
<organism evidence="1 2">
    <name type="scientific">Rangifer tarandus platyrhynchus</name>
    <name type="common">Svalbard reindeer</name>
    <dbReference type="NCBI Taxonomy" id="3082113"/>
    <lineage>
        <taxon>Eukaryota</taxon>
        <taxon>Metazoa</taxon>
        <taxon>Chordata</taxon>
        <taxon>Craniata</taxon>
        <taxon>Vertebrata</taxon>
        <taxon>Euteleostomi</taxon>
        <taxon>Mammalia</taxon>
        <taxon>Eutheria</taxon>
        <taxon>Laurasiatheria</taxon>
        <taxon>Artiodactyla</taxon>
        <taxon>Ruminantia</taxon>
        <taxon>Pecora</taxon>
        <taxon>Cervidae</taxon>
        <taxon>Odocoileinae</taxon>
        <taxon>Rangifer</taxon>
    </lineage>
</organism>
<gene>
    <name evidence="1" type="ORF">MRATA1EN3_LOCUS7898</name>
</gene>
<dbReference type="Proteomes" id="UP001162501">
    <property type="component" value="Chromosome 17"/>
</dbReference>
<name>A0ACB0E7S5_RANTA</name>
<sequence length="205" mass="22133">MEKSRMNLPKGPDTLCFDKDEFMKVRPGGLRSPSRGGWPVFLSLRGLLQVLAVHASDQPPARPRCLCSESFGLSEKVNTVPGCDFLVNSVWPEIVPGLEEKLPTLFNPGDPDTFHQQHRQCHGQFGWAPWTAVVAAAVSAPGLLWLRAPATLQLPGLFWHLARLSFCASARLLGTAPCPARLSEAAAAPAPSSRGGGAPGHERHF</sequence>
<evidence type="ECO:0000313" key="1">
    <source>
        <dbReference type="EMBL" id="CAI9696685.1"/>
    </source>
</evidence>
<reference evidence="1" key="1">
    <citation type="submission" date="2023-05" db="EMBL/GenBank/DDBJ databases">
        <authorList>
            <consortium name="ELIXIR-Norway"/>
        </authorList>
    </citation>
    <scope>NUCLEOTIDE SEQUENCE</scope>
</reference>
<protein>
    <submittedName>
        <fullName evidence="1">Uncharacterized protein</fullName>
    </submittedName>
</protein>
<proteinExistence type="predicted"/>
<evidence type="ECO:0000313" key="2">
    <source>
        <dbReference type="Proteomes" id="UP001162501"/>
    </source>
</evidence>